<evidence type="ECO:0000256" key="1">
    <source>
        <dbReference type="SAM" id="SignalP"/>
    </source>
</evidence>
<evidence type="ECO:0000313" key="3">
    <source>
        <dbReference type="Proteomes" id="UP000598120"/>
    </source>
</evidence>
<sequence length="1113" mass="125569">MKKFKLLLVVQSLFCSTFLYSQDLPSFTPASPTASELGKYGQVPVGIFTGTLQYSIPLFEINQSNFKLPITLSYSSNGINVDKFATEVGMEWSLNAGGVITRILNDKADEVYRTNLPNYPFNSDDMRTFLHGVLTSPSIDTQPDVFVFNVNGYTGKFFLNDSLQPTQVEPSPLKIERLTNVTTENDFDFKLTDPYGVEYWFGGINATEESYSRSDDLGSGGFSPPSDVTDVAWYLSKIKLLNGKEIIFNYINYNFNFNSGISQTVTATGSNGQAGISINPLNPAPVINKSHSTISNLTSIIWDNGKVEFNYVNRGIGNNLLKLNNTKLYDQNNNLINGYNFEYIIATSDSNFSNIGSENNTFRLFLEKITPFDRDQNESNSYVFEYFSPNDLPPRLTYSRDFWGYFNGSANTYLVPSDLSFYDQSSYLNPFFDVPYVFRNVGGNRNSNGVFGIKGLLKKIIYPTKGFNSFSYEPHSYYGEIVQYIGGGQTFKSTSIQTEEEYGTHSNSVIVNDAIDEDVFLNLYVDPVSNCGEYDPYHTKATFHVYDITDVNNPFLMTFYVNPIYGGNPSSLGTSITIDDNYSNSNPVYVKLIDGHNYEFKVTINRPCLNAGLSFSHHFATQTLVTQGNIEVGGMRIKQIISNDDNGNSYSEDYYYGDLDCLTCSSGTREQIRPAISFFVLNNNNNITQKANLSSSTLNSLYFSQSYHIGYSSVVKRFNDNYNKGAIKYEYNVIFDNPPTINFDPIIGTPYTNGFGSGELLSEKKYVLVDTNLVLINEKHNNYVTDQSLQSQLLGYTAYHSEQLVTYNEMSGNSYTLNNYSLNSYLVNSKWRYLNQTIEKNYDLNGLNPIITTVNYFYENSQHLQATRTETNVSDGNTIIKKTYYPDDINSASSLGNDLLNSNELSAINLLKSPSVTNPNGQHRIVEPIQQESIIIDPNNMVLSKTTERTNYSNWQNNLVLPESIQTRKGEFSSSNILEDRIKFISYYNNGNVKELSKSEGTRIVYVWGYNDQYPVAKIENATYSEVESVLGVGFNLGNSGLTPTQESNLRTNTILSKAMVSTYTYDPLIGVTSMTDAKGYTMYYEYDEFNRLKHVKDKDGNILSENQYNYKQ</sequence>
<comment type="caution">
    <text evidence="2">The sequence shown here is derived from an EMBL/GenBank/DDBJ whole genome shotgun (WGS) entry which is preliminary data.</text>
</comment>
<organism evidence="2 3">
    <name type="scientific">Aquaticitalea lipolytica</name>
    <dbReference type="NCBI Taxonomy" id="1247562"/>
    <lineage>
        <taxon>Bacteria</taxon>
        <taxon>Pseudomonadati</taxon>
        <taxon>Bacteroidota</taxon>
        <taxon>Flavobacteriia</taxon>
        <taxon>Flavobacteriales</taxon>
        <taxon>Flavobacteriaceae</taxon>
        <taxon>Aquaticitalea</taxon>
    </lineage>
</organism>
<protein>
    <recommendedName>
        <fullName evidence="4">YD repeat-containing protein</fullName>
    </recommendedName>
</protein>
<keyword evidence="1" id="KW-0732">Signal</keyword>
<dbReference type="EMBL" id="BMIC01000011">
    <property type="protein sequence ID" value="GFZ94304.1"/>
    <property type="molecule type" value="Genomic_DNA"/>
</dbReference>
<name>A0A8J2TTD3_9FLAO</name>
<evidence type="ECO:0008006" key="4">
    <source>
        <dbReference type="Google" id="ProtNLM"/>
    </source>
</evidence>
<accession>A0A8J2TTD3</accession>
<gene>
    <name evidence="2" type="ORF">GCM10011531_27630</name>
</gene>
<proteinExistence type="predicted"/>
<keyword evidence="3" id="KW-1185">Reference proteome</keyword>
<dbReference type="RefSeq" id="WP_188606997.1">
    <property type="nucleotide sequence ID" value="NZ_BMIC01000011.1"/>
</dbReference>
<dbReference type="AlphaFoldDB" id="A0A8J2TTD3"/>
<reference evidence="2 3" key="1">
    <citation type="journal article" date="2014" name="Int. J. Syst. Evol. Microbiol.">
        <title>Complete genome sequence of Corynebacterium casei LMG S-19264T (=DSM 44701T), isolated from a smear-ripened cheese.</title>
        <authorList>
            <consortium name="US DOE Joint Genome Institute (JGI-PGF)"/>
            <person name="Walter F."/>
            <person name="Albersmeier A."/>
            <person name="Kalinowski J."/>
            <person name="Ruckert C."/>
        </authorList>
    </citation>
    <scope>NUCLEOTIDE SEQUENCE [LARGE SCALE GENOMIC DNA]</scope>
    <source>
        <strain evidence="2 3">CGMCC 1.15295</strain>
    </source>
</reference>
<dbReference type="Proteomes" id="UP000598120">
    <property type="component" value="Unassembled WGS sequence"/>
</dbReference>
<dbReference type="Gene3D" id="2.180.10.10">
    <property type="entry name" value="RHS repeat-associated core"/>
    <property type="match status" value="1"/>
</dbReference>
<feature type="chain" id="PRO_5035156150" description="YD repeat-containing protein" evidence="1">
    <location>
        <begin position="22"/>
        <end position="1113"/>
    </location>
</feature>
<feature type="signal peptide" evidence="1">
    <location>
        <begin position="1"/>
        <end position="21"/>
    </location>
</feature>
<evidence type="ECO:0000313" key="2">
    <source>
        <dbReference type="EMBL" id="GFZ94304.1"/>
    </source>
</evidence>